<evidence type="ECO:0008006" key="4">
    <source>
        <dbReference type="Google" id="ProtNLM"/>
    </source>
</evidence>
<feature type="transmembrane region" description="Helical" evidence="1">
    <location>
        <begin position="247"/>
        <end position="265"/>
    </location>
</feature>
<dbReference type="RefSeq" id="WP_377563962.1">
    <property type="nucleotide sequence ID" value="NZ_JBHTJZ010000011.1"/>
</dbReference>
<keyword evidence="1" id="KW-0812">Transmembrane</keyword>
<accession>A0ABW3HQG7</accession>
<evidence type="ECO:0000313" key="2">
    <source>
        <dbReference type="EMBL" id="MFD0959723.1"/>
    </source>
</evidence>
<protein>
    <recommendedName>
        <fullName evidence="4">DUF5808 domain-containing protein</fullName>
    </recommendedName>
</protein>
<keyword evidence="3" id="KW-1185">Reference proteome</keyword>
<feature type="transmembrane region" description="Helical" evidence="1">
    <location>
        <begin position="142"/>
        <end position="160"/>
    </location>
</feature>
<dbReference type="Proteomes" id="UP001596989">
    <property type="component" value="Unassembled WGS sequence"/>
</dbReference>
<reference evidence="3" key="1">
    <citation type="journal article" date="2019" name="Int. J. Syst. Evol. Microbiol.">
        <title>The Global Catalogue of Microorganisms (GCM) 10K type strain sequencing project: providing services to taxonomists for standard genome sequencing and annotation.</title>
        <authorList>
            <consortium name="The Broad Institute Genomics Platform"/>
            <consortium name="The Broad Institute Genome Sequencing Center for Infectious Disease"/>
            <person name="Wu L."/>
            <person name="Ma J."/>
        </authorList>
    </citation>
    <scope>NUCLEOTIDE SEQUENCE [LARGE SCALE GENOMIC DNA]</scope>
    <source>
        <strain evidence="3">CCUG 59129</strain>
    </source>
</reference>
<dbReference type="EMBL" id="JBHTJZ010000011">
    <property type="protein sequence ID" value="MFD0959723.1"/>
    <property type="molecule type" value="Genomic_DNA"/>
</dbReference>
<sequence length="469" mass="53217">MDSLILFIIGILFHIALWTVLIGSSKPKDNLWFGVTWPKKALADEQLSRLQQEYRKSITMYSITAFVTLLPIFLLGGFFSLAFIYLLLWTVSLLYTSTSAFKRIHHRAILLKRNNKWFVGKSRTINIAGDIQRYTAMTPLSFYWFLIPAAMSILLIVLSLGNDNFLLRMTGVASLTMTGVVFAINRAFTDSRPRAYSLNPTANIAIHHAARRYWSILWLGMAIFEAANAFIAYYVLSQGNSTSPELWMGGVFVISLVPIMAIYYVHNLIRNLQYRYANTDGISYQADNDEHWRYGIHYYNKADSKVWTKKRIGTGYTVNMATAGGRMTFYGVPLLMLAILIPVTAMIVRADTSAPALAIDANGTVTIQDTSYPYTFQLDDVIEIHLEDKMPSGFKSDGIATSAYARGNFKLSELGKAKLYVFKKAPPFIVMKLDELHIVYNEEDPEATNQLYEELRERMRMTDSSTEID</sequence>
<proteinExistence type="predicted"/>
<feature type="transmembrane region" description="Helical" evidence="1">
    <location>
        <begin position="6"/>
        <end position="23"/>
    </location>
</feature>
<organism evidence="2 3">
    <name type="scientific">Paenibacillus chungangensis</name>
    <dbReference type="NCBI Taxonomy" id="696535"/>
    <lineage>
        <taxon>Bacteria</taxon>
        <taxon>Bacillati</taxon>
        <taxon>Bacillota</taxon>
        <taxon>Bacilli</taxon>
        <taxon>Bacillales</taxon>
        <taxon>Paenibacillaceae</taxon>
        <taxon>Paenibacillus</taxon>
    </lineage>
</organism>
<feature type="transmembrane region" description="Helical" evidence="1">
    <location>
        <begin position="329"/>
        <end position="348"/>
    </location>
</feature>
<keyword evidence="1" id="KW-0472">Membrane</keyword>
<keyword evidence="1" id="KW-1133">Transmembrane helix</keyword>
<comment type="caution">
    <text evidence="2">The sequence shown here is derived from an EMBL/GenBank/DDBJ whole genome shotgun (WGS) entry which is preliminary data.</text>
</comment>
<evidence type="ECO:0000313" key="3">
    <source>
        <dbReference type="Proteomes" id="UP001596989"/>
    </source>
</evidence>
<feature type="transmembrane region" description="Helical" evidence="1">
    <location>
        <begin position="216"/>
        <end position="235"/>
    </location>
</feature>
<gene>
    <name evidence="2" type="ORF">ACFQ2I_10000</name>
</gene>
<feature type="transmembrane region" description="Helical" evidence="1">
    <location>
        <begin position="166"/>
        <end position="184"/>
    </location>
</feature>
<evidence type="ECO:0000256" key="1">
    <source>
        <dbReference type="SAM" id="Phobius"/>
    </source>
</evidence>
<name>A0ABW3HQG7_9BACL</name>